<dbReference type="Proteomes" id="UP000284763">
    <property type="component" value="Unassembled WGS sequence"/>
</dbReference>
<dbReference type="Gene3D" id="3.30.2400.30">
    <property type="match status" value="1"/>
</dbReference>
<organism evidence="1 2">
    <name type="scientific">Methanosalsum natronophilum</name>
    <dbReference type="NCBI Taxonomy" id="768733"/>
    <lineage>
        <taxon>Archaea</taxon>
        <taxon>Methanobacteriati</taxon>
        <taxon>Methanobacteriota</taxon>
        <taxon>Stenosarchaea group</taxon>
        <taxon>Methanomicrobia</taxon>
        <taxon>Methanosarcinales</taxon>
        <taxon>Methanosarcinaceae</taxon>
        <taxon>Methanosalsum</taxon>
    </lineage>
</organism>
<dbReference type="AlphaFoldDB" id="A0A3R7X7T4"/>
<name>A0A3R7X7T4_9EURY</name>
<reference evidence="1 2" key="1">
    <citation type="submission" date="2018-08" db="EMBL/GenBank/DDBJ databases">
        <title>The metabolism and importance of syntrophic acetate oxidation coupled to methane or sulfide production in haloalkaline environments.</title>
        <authorList>
            <person name="Timmers P.H.A."/>
            <person name="Vavourakis C.D."/>
            <person name="Sorokin D.Y."/>
            <person name="Sinninghe Damste J.S."/>
            <person name="Muyzer G."/>
            <person name="Stams A.J.M."/>
            <person name="Plugge C.M."/>
        </authorList>
    </citation>
    <scope>NUCLEOTIDE SEQUENCE [LARGE SCALE GENOMIC DNA]</scope>
    <source>
        <strain evidence="1">MSAO_Arc3</strain>
    </source>
</reference>
<sequence length="288" mass="31494">MVNALATFSKEIDMKLVEPLRRVLKGRRLVHVTEPKGFGITSVDWGQIIDLSDGLVSYAFTDTNIDSIDVTLTNSKVPVYWKDYKIDRRLYEGYLTKGLDVDASAAIFAAYKAAKAEDEAIIMGVTRDGTNYTHEGLYQGADNDYNTSKDFGTFGNATDALSGAYALLDNSDIPTDSLSFNLVIAPTQYRELRASRSTSGIREYSDVVDMLNGGDVLVSNVLSAGTGFIAPTEAVGEPYVDFYLTKDFATEHGTESEHPDTGNLYGRVYSAGILRIKQPTAICKLSDI</sequence>
<protein>
    <recommendedName>
        <fullName evidence="3">Phage major capsid protein</fullName>
    </recommendedName>
</protein>
<dbReference type="Gene3D" id="3.30.2320.10">
    <property type="entry name" value="hypothetical protein PF0899 domain"/>
    <property type="match status" value="1"/>
</dbReference>
<dbReference type="InterPro" id="IPR007544">
    <property type="entry name" value="ENCAP"/>
</dbReference>
<dbReference type="EMBL" id="QZAB01000079">
    <property type="protein sequence ID" value="RQD91337.1"/>
    <property type="molecule type" value="Genomic_DNA"/>
</dbReference>
<dbReference type="SUPFAM" id="SSF56563">
    <property type="entry name" value="Major capsid protein gp5"/>
    <property type="match status" value="1"/>
</dbReference>
<evidence type="ECO:0008006" key="3">
    <source>
        <dbReference type="Google" id="ProtNLM"/>
    </source>
</evidence>
<accession>A0A3R7X7T4</accession>
<evidence type="ECO:0000313" key="2">
    <source>
        <dbReference type="Proteomes" id="UP000284763"/>
    </source>
</evidence>
<proteinExistence type="predicted"/>
<comment type="caution">
    <text evidence="1">The sequence shown here is derived from an EMBL/GenBank/DDBJ whole genome shotgun (WGS) entry which is preliminary data.</text>
</comment>
<gene>
    <name evidence="1" type="ORF">D5R95_01150</name>
</gene>
<dbReference type="RefSeq" id="WP_259135299.1">
    <property type="nucleotide sequence ID" value="NZ_JANUCS010000013.1"/>
</dbReference>
<dbReference type="Pfam" id="PF04454">
    <property type="entry name" value="Linocin_M18"/>
    <property type="match status" value="1"/>
</dbReference>
<evidence type="ECO:0000313" key="1">
    <source>
        <dbReference type="EMBL" id="RQD91337.1"/>
    </source>
</evidence>